<dbReference type="InterPro" id="IPR041664">
    <property type="entry name" value="AAA_16"/>
</dbReference>
<dbReference type="PRINTS" id="PR00038">
    <property type="entry name" value="HTHLUXR"/>
</dbReference>
<sequence>MLLEREPELTVLRKAVLEVESGEGALLLIDGEAGAGTTALLRELVRLGEDAGAHVLRCGGAQSERQFPLGVVRQLVLPLLAARDHLVPDASRAMLGVVSGAAGRNPGDELGTDTLASVLHGLHTALTGLSAGRTVVVAVDDLHWVDEASLRALAFLAARLDGTRVLIGVVLQDGGSSRDPLVREIADAATYRLRAEALSEQATARLMADRFGAGYDSEFAAACHDLTSGSPKELRVLLDRAQAQRLRGRAVEVERVRELGRSFRRERLLRLLRRDRVVHTFAKALVVLADQATEDLVVRLSGLSRDECAAARSVLWKARLLSGSGRLAVHDPVLTRVVTESLGAEESSRLHRAAAALLDEYGAGPEEIAVQLLHVDTVRDAWEVDQLRAAAVAARRRGAPDAAARYLRRALLDLPMAGRERADLLVELAAVEWDTDPASAVRHIEQAARLMPDHRRRAEVVSRTPLHMAGCDRRLADLVREVSARFGDPGALRGYDRELALRLEARSRYAAIQDPEALASAGDRLAELGGDAALGSGAERELCVVLMRAATLNGQVGTRPIVRMARQVLDHEPTHSAPMSAALQILPWMLLVADAGDVASSWLDAALAHAQRQTKPALAALIEAQRGLVLLGRGDIVVARECALRGLELADRDKPETMLVPAIAVGTLALELQDDTLAERVLEIAGSDTDLRMFMMRRCLRGRLAAARGDLPAALAQFIDCGRVLDRAGWVGSAVSMWQVSAALLHHRLGRREEAIELAEENHRRALAWGAPTALGRALHTRGAVIDGPKGIELLRQAVDVLHDAGSPLELSRTLVTLGKRLQSAAPAEGDQLLVRGRRLAEQAQTFSVGEHAGGLVRGVTPASAPVARSVLTRGEATVAELAARGRSNQEIAAELEISRRAVEKHLTNSYRKLGIEGRSALVAALGVHGHGQ</sequence>
<evidence type="ECO:0000259" key="3">
    <source>
        <dbReference type="PROSITE" id="PS50043"/>
    </source>
</evidence>
<dbReference type="GO" id="GO:0006355">
    <property type="term" value="P:regulation of DNA-templated transcription"/>
    <property type="evidence" value="ECO:0007669"/>
    <property type="project" value="InterPro"/>
</dbReference>
<dbReference type="InterPro" id="IPR000792">
    <property type="entry name" value="Tscrpt_reg_LuxR_C"/>
</dbReference>
<dbReference type="PROSITE" id="PS50043">
    <property type="entry name" value="HTH_LUXR_2"/>
    <property type="match status" value="1"/>
</dbReference>
<dbReference type="EMBL" id="RIBZ01000098">
    <property type="protein sequence ID" value="RNG32903.1"/>
    <property type="molecule type" value="Genomic_DNA"/>
</dbReference>
<dbReference type="AlphaFoldDB" id="A0A3M8WXP0"/>
<dbReference type="RefSeq" id="WP_123099205.1">
    <property type="nucleotide sequence ID" value="NZ_RIBZ01000098.1"/>
</dbReference>
<keyword evidence="1" id="KW-0547">Nucleotide-binding</keyword>
<protein>
    <submittedName>
        <fullName evidence="4">Helix-turn-helix transcriptional regulator</fullName>
    </submittedName>
</protein>
<keyword evidence="5" id="KW-1185">Reference proteome</keyword>
<dbReference type="CDD" id="cd06170">
    <property type="entry name" value="LuxR_C_like"/>
    <property type="match status" value="1"/>
</dbReference>
<dbReference type="PANTHER" id="PTHR16305:SF35">
    <property type="entry name" value="TRANSCRIPTIONAL ACTIVATOR DOMAIN"/>
    <property type="match status" value="1"/>
</dbReference>
<dbReference type="Gene3D" id="1.10.10.10">
    <property type="entry name" value="Winged helix-like DNA-binding domain superfamily/Winged helix DNA-binding domain"/>
    <property type="match status" value="1"/>
</dbReference>
<dbReference type="PANTHER" id="PTHR16305">
    <property type="entry name" value="TESTICULAR SOLUBLE ADENYLYL CYCLASE"/>
    <property type="match status" value="1"/>
</dbReference>
<keyword evidence="2" id="KW-0067">ATP-binding</keyword>
<evidence type="ECO:0000313" key="5">
    <source>
        <dbReference type="Proteomes" id="UP000275401"/>
    </source>
</evidence>
<proteinExistence type="predicted"/>
<dbReference type="GO" id="GO:0004016">
    <property type="term" value="F:adenylate cyclase activity"/>
    <property type="evidence" value="ECO:0007669"/>
    <property type="project" value="TreeGrafter"/>
</dbReference>
<comment type="caution">
    <text evidence="4">The sequence shown here is derived from an EMBL/GenBank/DDBJ whole genome shotgun (WGS) entry which is preliminary data.</text>
</comment>
<dbReference type="InterPro" id="IPR036388">
    <property type="entry name" value="WH-like_DNA-bd_sf"/>
</dbReference>
<dbReference type="GO" id="GO:0005737">
    <property type="term" value="C:cytoplasm"/>
    <property type="evidence" value="ECO:0007669"/>
    <property type="project" value="TreeGrafter"/>
</dbReference>
<dbReference type="SUPFAM" id="SSF46894">
    <property type="entry name" value="C-terminal effector domain of the bipartite response regulators"/>
    <property type="match status" value="1"/>
</dbReference>
<dbReference type="InterPro" id="IPR027417">
    <property type="entry name" value="P-loop_NTPase"/>
</dbReference>
<dbReference type="GO" id="GO:0005524">
    <property type="term" value="F:ATP binding"/>
    <property type="evidence" value="ECO:0007669"/>
    <property type="project" value="UniProtKB-KW"/>
</dbReference>
<organism evidence="4 5">
    <name type="scientific">Streptomyces botrytidirepellens</name>
    <dbReference type="NCBI Taxonomy" id="2486417"/>
    <lineage>
        <taxon>Bacteria</taxon>
        <taxon>Bacillati</taxon>
        <taxon>Actinomycetota</taxon>
        <taxon>Actinomycetes</taxon>
        <taxon>Kitasatosporales</taxon>
        <taxon>Streptomycetaceae</taxon>
        <taxon>Streptomyces</taxon>
    </lineage>
</organism>
<evidence type="ECO:0000256" key="1">
    <source>
        <dbReference type="ARBA" id="ARBA00022741"/>
    </source>
</evidence>
<dbReference type="SMART" id="SM00421">
    <property type="entry name" value="HTH_LUXR"/>
    <property type="match status" value="1"/>
</dbReference>
<accession>A0A3M8WXP0</accession>
<dbReference type="Pfam" id="PF13191">
    <property type="entry name" value="AAA_16"/>
    <property type="match status" value="1"/>
</dbReference>
<feature type="domain" description="HTH luxR-type" evidence="3">
    <location>
        <begin position="865"/>
        <end position="930"/>
    </location>
</feature>
<dbReference type="Proteomes" id="UP000275401">
    <property type="component" value="Unassembled WGS sequence"/>
</dbReference>
<dbReference type="Pfam" id="PF00196">
    <property type="entry name" value="GerE"/>
    <property type="match status" value="1"/>
</dbReference>
<evidence type="ECO:0000256" key="2">
    <source>
        <dbReference type="ARBA" id="ARBA00022840"/>
    </source>
</evidence>
<gene>
    <name evidence="4" type="ORF">EEJ42_07595</name>
</gene>
<dbReference type="SUPFAM" id="SSF52540">
    <property type="entry name" value="P-loop containing nucleoside triphosphate hydrolases"/>
    <property type="match status" value="1"/>
</dbReference>
<dbReference type="GO" id="GO:0003677">
    <property type="term" value="F:DNA binding"/>
    <property type="evidence" value="ECO:0007669"/>
    <property type="project" value="InterPro"/>
</dbReference>
<dbReference type="InterPro" id="IPR016032">
    <property type="entry name" value="Sig_transdc_resp-reg_C-effctor"/>
</dbReference>
<name>A0A3M8WXP0_9ACTN</name>
<reference evidence="4 5" key="1">
    <citation type="submission" date="2018-11" db="EMBL/GenBank/DDBJ databases">
        <title>The Potential of Streptomyces as Biocontrol Agents against the Tomato grey mould, Botrytis cinerea (Gray mold) Frontiers in Microbiology.</title>
        <authorList>
            <person name="Li D."/>
        </authorList>
    </citation>
    <scope>NUCLEOTIDE SEQUENCE [LARGE SCALE GENOMIC DNA]</scope>
    <source>
        <strain evidence="4 5">NEAU-LD23</strain>
    </source>
</reference>
<evidence type="ECO:0000313" key="4">
    <source>
        <dbReference type="EMBL" id="RNG32903.1"/>
    </source>
</evidence>